<dbReference type="EMBL" id="CAEY01000437">
    <property type="status" value="NOT_ANNOTATED_CDS"/>
    <property type="molecule type" value="Genomic_DNA"/>
</dbReference>
<sequence>MKIIGKSGDQKKNICTAGLRLTIE</sequence>
<dbReference type="HOGENOM" id="CLU_3421506_0_0_1"/>
<evidence type="ECO:0000313" key="2">
    <source>
        <dbReference type="Proteomes" id="UP000015104"/>
    </source>
</evidence>
<proteinExistence type="predicted"/>
<dbReference type="AlphaFoldDB" id="T1JQK3"/>
<keyword evidence="2" id="KW-1185">Reference proteome</keyword>
<organism evidence="1 2">
    <name type="scientific">Tetranychus urticae</name>
    <name type="common">Two-spotted spider mite</name>
    <dbReference type="NCBI Taxonomy" id="32264"/>
    <lineage>
        <taxon>Eukaryota</taxon>
        <taxon>Metazoa</taxon>
        <taxon>Ecdysozoa</taxon>
        <taxon>Arthropoda</taxon>
        <taxon>Chelicerata</taxon>
        <taxon>Arachnida</taxon>
        <taxon>Acari</taxon>
        <taxon>Acariformes</taxon>
        <taxon>Trombidiformes</taxon>
        <taxon>Prostigmata</taxon>
        <taxon>Eleutherengona</taxon>
        <taxon>Raphignathae</taxon>
        <taxon>Tetranychoidea</taxon>
        <taxon>Tetranychidae</taxon>
        <taxon>Tetranychus</taxon>
    </lineage>
</organism>
<name>T1JQK3_TETUR</name>
<dbReference type="Proteomes" id="UP000015104">
    <property type="component" value="Unassembled WGS sequence"/>
</dbReference>
<evidence type="ECO:0008006" key="3">
    <source>
        <dbReference type="Google" id="ProtNLM"/>
    </source>
</evidence>
<evidence type="ECO:0000313" key="1">
    <source>
        <dbReference type="EnsemblMetazoa" id="tetur01g03520.1"/>
    </source>
</evidence>
<protein>
    <recommendedName>
        <fullName evidence="3">K Homology domain-containing protein</fullName>
    </recommendedName>
</protein>
<reference evidence="1" key="2">
    <citation type="submission" date="2015-06" db="UniProtKB">
        <authorList>
            <consortium name="EnsemblMetazoa"/>
        </authorList>
    </citation>
    <scope>IDENTIFICATION</scope>
</reference>
<accession>T1JQK3</accession>
<dbReference type="EnsemblMetazoa" id="tetur01g03520.1">
    <property type="protein sequence ID" value="tetur01g03520.1"/>
    <property type="gene ID" value="tetur01g03520"/>
</dbReference>
<reference evidence="2" key="1">
    <citation type="submission" date="2011-08" db="EMBL/GenBank/DDBJ databases">
        <authorList>
            <person name="Rombauts S."/>
        </authorList>
    </citation>
    <scope>NUCLEOTIDE SEQUENCE</scope>
    <source>
        <strain evidence="2">London</strain>
    </source>
</reference>